<dbReference type="AlphaFoldDB" id="A0A0V0Z848"/>
<evidence type="ECO:0000313" key="2">
    <source>
        <dbReference type="Proteomes" id="UP000054783"/>
    </source>
</evidence>
<gene>
    <name evidence="1" type="ORF">T12_9321</name>
</gene>
<evidence type="ECO:0000313" key="1">
    <source>
        <dbReference type="EMBL" id="KRY08757.1"/>
    </source>
</evidence>
<sequence length="79" mass="9047">MFTKQLDKGQIWLGAIAWTGVLCSSIIATKTEEEIEGFLASEKEANEYERLSSHEKKFEENESIVEKILPHKDLTFMKA</sequence>
<reference evidence="1 2" key="1">
    <citation type="submission" date="2015-01" db="EMBL/GenBank/DDBJ databases">
        <title>Evolution of Trichinella species and genotypes.</title>
        <authorList>
            <person name="Korhonen P.K."/>
            <person name="Edoardo P."/>
            <person name="Giuseppe L.R."/>
            <person name="Gasser R.B."/>
        </authorList>
    </citation>
    <scope>NUCLEOTIDE SEQUENCE [LARGE SCALE GENOMIC DNA]</scope>
    <source>
        <strain evidence="1">ISS2496</strain>
    </source>
</reference>
<dbReference type="EMBL" id="JYDQ01000312">
    <property type="protein sequence ID" value="KRY08757.1"/>
    <property type="molecule type" value="Genomic_DNA"/>
</dbReference>
<name>A0A0V0Z848_9BILA</name>
<keyword evidence="2" id="KW-1185">Reference proteome</keyword>
<accession>A0A0V0Z848</accession>
<comment type="caution">
    <text evidence="1">The sequence shown here is derived from an EMBL/GenBank/DDBJ whole genome shotgun (WGS) entry which is preliminary data.</text>
</comment>
<protein>
    <submittedName>
        <fullName evidence="1">Uncharacterized protein</fullName>
    </submittedName>
</protein>
<proteinExistence type="predicted"/>
<organism evidence="1 2">
    <name type="scientific">Trichinella patagoniensis</name>
    <dbReference type="NCBI Taxonomy" id="990121"/>
    <lineage>
        <taxon>Eukaryota</taxon>
        <taxon>Metazoa</taxon>
        <taxon>Ecdysozoa</taxon>
        <taxon>Nematoda</taxon>
        <taxon>Enoplea</taxon>
        <taxon>Dorylaimia</taxon>
        <taxon>Trichinellida</taxon>
        <taxon>Trichinellidae</taxon>
        <taxon>Trichinella</taxon>
    </lineage>
</organism>
<dbReference type="Proteomes" id="UP000054783">
    <property type="component" value="Unassembled WGS sequence"/>
</dbReference>